<evidence type="ECO:0000256" key="1">
    <source>
        <dbReference type="SAM" id="MobiDB-lite"/>
    </source>
</evidence>
<evidence type="ECO:0000313" key="3">
    <source>
        <dbReference type="Proteomes" id="UP000799771"/>
    </source>
</evidence>
<gene>
    <name evidence="2" type="ORF">P153DRAFT_368503</name>
</gene>
<sequence>MWVVVNRCPYLRLISTNAVILHATSIKPPRSTHHTAHARGNNFPSTTSHHVTEKTYHSSLPTYPPPDTIIP</sequence>
<protein>
    <submittedName>
        <fullName evidence="2">Uncharacterized protein</fullName>
    </submittedName>
</protein>
<dbReference type="AlphaFoldDB" id="A0A6A6A7N9"/>
<keyword evidence="3" id="KW-1185">Reference proteome</keyword>
<organism evidence="2 3">
    <name type="scientific">Dothidotthia symphoricarpi CBS 119687</name>
    <dbReference type="NCBI Taxonomy" id="1392245"/>
    <lineage>
        <taxon>Eukaryota</taxon>
        <taxon>Fungi</taxon>
        <taxon>Dikarya</taxon>
        <taxon>Ascomycota</taxon>
        <taxon>Pezizomycotina</taxon>
        <taxon>Dothideomycetes</taxon>
        <taxon>Pleosporomycetidae</taxon>
        <taxon>Pleosporales</taxon>
        <taxon>Dothidotthiaceae</taxon>
        <taxon>Dothidotthia</taxon>
    </lineage>
</organism>
<dbReference type="Proteomes" id="UP000799771">
    <property type="component" value="Unassembled WGS sequence"/>
</dbReference>
<name>A0A6A6A7N9_9PLEO</name>
<reference evidence="2" key="1">
    <citation type="journal article" date="2020" name="Stud. Mycol.">
        <title>101 Dothideomycetes genomes: a test case for predicting lifestyles and emergence of pathogens.</title>
        <authorList>
            <person name="Haridas S."/>
            <person name="Albert R."/>
            <person name="Binder M."/>
            <person name="Bloem J."/>
            <person name="Labutti K."/>
            <person name="Salamov A."/>
            <person name="Andreopoulos B."/>
            <person name="Baker S."/>
            <person name="Barry K."/>
            <person name="Bills G."/>
            <person name="Bluhm B."/>
            <person name="Cannon C."/>
            <person name="Castanera R."/>
            <person name="Culley D."/>
            <person name="Daum C."/>
            <person name="Ezra D."/>
            <person name="Gonzalez J."/>
            <person name="Henrissat B."/>
            <person name="Kuo A."/>
            <person name="Liang C."/>
            <person name="Lipzen A."/>
            <person name="Lutzoni F."/>
            <person name="Magnuson J."/>
            <person name="Mondo S."/>
            <person name="Nolan M."/>
            <person name="Ohm R."/>
            <person name="Pangilinan J."/>
            <person name="Park H.-J."/>
            <person name="Ramirez L."/>
            <person name="Alfaro M."/>
            <person name="Sun H."/>
            <person name="Tritt A."/>
            <person name="Yoshinaga Y."/>
            <person name="Zwiers L.-H."/>
            <person name="Turgeon B."/>
            <person name="Goodwin S."/>
            <person name="Spatafora J."/>
            <person name="Crous P."/>
            <person name="Grigoriev I."/>
        </authorList>
    </citation>
    <scope>NUCLEOTIDE SEQUENCE</scope>
    <source>
        <strain evidence="2">CBS 119687</strain>
    </source>
</reference>
<accession>A0A6A6A7N9</accession>
<dbReference type="RefSeq" id="XP_033521562.1">
    <property type="nucleotide sequence ID" value="XM_033668532.1"/>
</dbReference>
<feature type="region of interest" description="Disordered" evidence="1">
    <location>
        <begin position="28"/>
        <end position="71"/>
    </location>
</feature>
<proteinExistence type="predicted"/>
<dbReference type="EMBL" id="ML977511">
    <property type="protein sequence ID" value="KAF2127173.1"/>
    <property type="molecule type" value="Genomic_DNA"/>
</dbReference>
<dbReference type="GeneID" id="54408964"/>
<evidence type="ECO:0000313" key="2">
    <source>
        <dbReference type="EMBL" id="KAF2127173.1"/>
    </source>
</evidence>
<feature type="compositionally biased region" description="Pro residues" evidence="1">
    <location>
        <begin position="62"/>
        <end position="71"/>
    </location>
</feature>